<proteinExistence type="predicted"/>
<feature type="transmembrane region" description="Helical" evidence="1">
    <location>
        <begin position="219"/>
        <end position="240"/>
    </location>
</feature>
<keyword evidence="1" id="KW-0812">Transmembrane</keyword>
<reference evidence="2 3" key="1">
    <citation type="submission" date="2019-10" db="EMBL/GenBank/DDBJ databases">
        <title>Genome Sequences from Six Type Strain Members of the Archaeal Family Sulfolobaceae: Acidianus ambivalens, Acidianus infernus, Metallosphaera prunae, Stygiolobus azoricus, Sulfolobus metallicus, and Sulfurisphaera ohwakuensis.</title>
        <authorList>
            <person name="Counts J.A."/>
            <person name="Kelly R.M."/>
        </authorList>
    </citation>
    <scope>NUCLEOTIDE SEQUENCE [LARGE SCALE GENOMIC DNA]</scope>
    <source>
        <strain evidence="2 3">FC6</strain>
    </source>
</reference>
<feature type="transmembrane region" description="Helical" evidence="1">
    <location>
        <begin position="284"/>
        <end position="306"/>
    </location>
</feature>
<dbReference type="EMBL" id="CP045483">
    <property type="protein sequence ID" value="QGR19745.1"/>
    <property type="molecule type" value="Genomic_DNA"/>
</dbReference>
<gene>
    <name evidence="2" type="ORF">D1868_06895</name>
</gene>
<name>A0A650CPV7_9CREN</name>
<evidence type="ECO:0000313" key="3">
    <source>
        <dbReference type="Proteomes" id="UP000423396"/>
    </source>
</evidence>
<dbReference type="AlphaFoldDB" id="A0A650CPV7"/>
<protein>
    <submittedName>
        <fullName evidence="2">Uncharacterized protein</fullName>
    </submittedName>
</protein>
<dbReference type="RefSeq" id="WP_156006828.1">
    <property type="nucleotide sequence ID" value="NZ_CP045483.1"/>
</dbReference>
<feature type="transmembrane region" description="Helical" evidence="1">
    <location>
        <begin position="190"/>
        <end position="207"/>
    </location>
</feature>
<keyword evidence="1" id="KW-0472">Membrane</keyword>
<evidence type="ECO:0000313" key="2">
    <source>
        <dbReference type="EMBL" id="QGR19745.1"/>
    </source>
</evidence>
<accession>A0A650CPV7</accession>
<feature type="transmembrane region" description="Helical" evidence="1">
    <location>
        <begin position="10"/>
        <end position="27"/>
    </location>
</feature>
<feature type="transmembrane region" description="Helical" evidence="1">
    <location>
        <begin position="74"/>
        <end position="101"/>
    </location>
</feature>
<sequence>MSIRRFNKEYLLYLIPLITSVIEWYILNHNNIPPAYPTIPTSVERQLAFSIMSGGAFTGIVYLLIAFPLDVLNLYLGVPLTLTSTLWSFFTFEILFLGVFFSSKYFIKKYFNGSGFLLYFGPTLASIPVPITWYTISGVIYFFPGVYALTLALLDYSLDINAKLTFKESLLRSMIAAIGVTLDFTDPRGIIFGILTFFIFSVYFLLLKRGRRLLYLREWAKVFLLGIIFFILLNSSTIAFTEFIKPYIPLVASSTIYNQLGIALQQVQPFYTLSRVMYWLGANYYISHFHANLILGVISTTVGLAALLIRKPITYFLWALIFAVVTYNYY</sequence>
<feature type="transmembrane region" description="Helical" evidence="1">
    <location>
        <begin position="313"/>
        <end position="329"/>
    </location>
</feature>
<feature type="transmembrane region" description="Helical" evidence="1">
    <location>
        <begin position="47"/>
        <end position="67"/>
    </location>
</feature>
<dbReference type="GeneID" id="42798786"/>
<evidence type="ECO:0000256" key="1">
    <source>
        <dbReference type="SAM" id="Phobius"/>
    </source>
</evidence>
<dbReference type="KEGG" id="sazo:D1868_06895"/>
<keyword evidence="1" id="KW-1133">Transmembrane helix</keyword>
<organism evidence="2 3">
    <name type="scientific">Stygiolobus azoricus</name>
    <dbReference type="NCBI Taxonomy" id="41675"/>
    <lineage>
        <taxon>Archaea</taxon>
        <taxon>Thermoproteota</taxon>
        <taxon>Thermoprotei</taxon>
        <taxon>Sulfolobales</taxon>
        <taxon>Sulfolobaceae</taxon>
        <taxon>Stygiolobus</taxon>
    </lineage>
</organism>
<dbReference type="OrthoDB" id="381630at2157"/>
<dbReference type="Proteomes" id="UP000423396">
    <property type="component" value="Chromosome"/>
</dbReference>
<keyword evidence="3" id="KW-1185">Reference proteome</keyword>